<comment type="caution">
    <text evidence="2">The sequence shown here is derived from an EMBL/GenBank/DDBJ whole genome shotgun (WGS) entry which is preliminary data.</text>
</comment>
<evidence type="ECO:0000313" key="2">
    <source>
        <dbReference type="EMBL" id="CAK6973872.1"/>
    </source>
</evidence>
<dbReference type="EMBL" id="CAWUFR010000240">
    <property type="protein sequence ID" value="CAK6973872.1"/>
    <property type="molecule type" value="Genomic_DNA"/>
</dbReference>
<proteinExistence type="predicted"/>
<evidence type="ECO:0000256" key="1">
    <source>
        <dbReference type="SAM" id="MobiDB-lite"/>
    </source>
</evidence>
<feature type="compositionally biased region" description="Low complexity" evidence="1">
    <location>
        <begin position="84"/>
        <end position="95"/>
    </location>
</feature>
<organism evidence="2 3">
    <name type="scientific">Scomber scombrus</name>
    <name type="common">Atlantic mackerel</name>
    <name type="synonym">Scomber vernalis</name>
    <dbReference type="NCBI Taxonomy" id="13677"/>
    <lineage>
        <taxon>Eukaryota</taxon>
        <taxon>Metazoa</taxon>
        <taxon>Chordata</taxon>
        <taxon>Craniata</taxon>
        <taxon>Vertebrata</taxon>
        <taxon>Euteleostomi</taxon>
        <taxon>Actinopterygii</taxon>
        <taxon>Neopterygii</taxon>
        <taxon>Teleostei</taxon>
        <taxon>Neoteleostei</taxon>
        <taxon>Acanthomorphata</taxon>
        <taxon>Pelagiaria</taxon>
        <taxon>Scombriformes</taxon>
        <taxon>Scombridae</taxon>
        <taxon>Scomber</taxon>
    </lineage>
</organism>
<evidence type="ECO:0000313" key="3">
    <source>
        <dbReference type="Proteomes" id="UP001314229"/>
    </source>
</evidence>
<reference evidence="2 3" key="1">
    <citation type="submission" date="2024-01" db="EMBL/GenBank/DDBJ databases">
        <authorList>
            <person name="Alioto T."/>
            <person name="Alioto T."/>
            <person name="Gomez Garrido J."/>
        </authorList>
    </citation>
    <scope>NUCLEOTIDE SEQUENCE [LARGE SCALE GENOMIC DNA]</scope>
</reference>
<sequence length="107" mass="11820">MLSEGLGLSFLVSDPSGRPVVQRCSQQMSTLQQTLLLFVTSRQQLPLKRINLSLRPFEKAVIINTLYGDVWTLNDALSVSIQSTSSYSSSECSSSTIRLHSMQPESP</sequence>
<feature type="region of interest" description="Disordered" evidence="1">
    <location>
        <begin position="84"/>
        <end position="107"/>
    </location>
</feature>
<keyword evidence="3" id="KW-1185">Reference proteome</keyword>
<dbReference type="AlphaFoldDB" id="A0AAV1PPU4"/>
<accession>A0AAV1PPU4</accession>
<name>A0AAV1PPU4_SCOSC</name>
<protein>
    <submittedName>
        <fullName evidence="2">Uncharacterized protein</fullName>
    </submittedName>
</protein>
<gene>
    <name evidence="2" type="ORF">FSCOSCO3_A018119</name>
</gene>
<dbReference type="Proteomes" id="UP001314229">
    <property type="component" value="Unassembled WGS sequence"/>
</dbReference>